<evidence type="ECO:0000256" key="7">
    <source>
        <dbReference type="ARBA" id="ARBA00037847"/>
    </source>
</evidence>
<protein>
    <recommendedName>
        <fullName evidence="8">Methyltransferase</fullName>
        <ecNumber evidence="8">2.1.1.-</ecNumber>
    </recommendedName>
</protein>
<dbReference type="PANTHER" id="PTHR10108:SF1144">
    <property type="entry name" value="METHYLTRANSFERASE PMT10-RELATED"/>
    <property type="match status" value="1"/>
</dbReference>
<dbReference type="GO" id="GO:0032259">
    <property type="term" value="P:methylation"/>
    <property type="evidence" value="ECO:0007669"/>
    <property type="project" value="UniProtKB-KW"/>
</dbReference>
<comment type="caution">
    <text evidence="9">The sequence shown here is derived from an EMBL/GenBank/DDBJ whole genome shotgun (WGS) entry which is preliminary data.</text>
</comment>
<dbReference type="AlphaFoldDB" id="A0A7J7BT83"/>
<name>A0A7J7BT83_TRIWF</name>
<dbReference type="GO" id="GO:0005768">
    <property type="term" value="C:endosome"/>
    <property type="evidence" value="ECO:0007669"/>
    <property type="project" value="TreeGrafter"/>
</dbReference>
<evidence type="ECO:0000256" key="8">
    <source>
        <dbReference type="RuleBase" id="RU366043"/>
    </source>
</evidence>
<dbReference type="InParanoid" id="A0A7J7BT83"/>
<evidence type="ECO:0000256" key="4">
    <source>
        <dbReference type="ARBA" id="ARBA00022679"/>
    </source>
</evidence>
<keyword evidence="8" id="KW-1133">Transmembrane helix</keyword>
<dbReference type="EC" id="2.1.1.-" evidence="8"/>
<dbReference type="Pfam" id="PF03141">
    <property type="entry name" value="Methyltransf_29"/>
    <property type="match status" value="1"/>
</dbReference>
<comment type="similarity">
    <text evidence="2 8">Belongs to the methyltransferase superfamily.</text>
</comment>
<dbReference type="OrthoDB" id="2013972at2759"/>
<gene>
    <name evidence="9" type="ORF">HS088_TW23G00021</name>
</gene>
<evidence type="ECO:0000256" key="5">
    <source>
        <dbReference type="ARBA" id="ARBA00022968"/>
    </source>
</evidence>
<keyword evidence="6 8" id="KW-0325">Glycoprotein</keyword>
<keyword evidence="5 8" id="KW-0735">Signal-anchor</keyword>
<organism evidence="9 10">
    <name type="scientific">Tripterygium wilfordii</name>
    <name type="common">Thunder God vine</name>
    <dbReference type="NCBI Taxonomy" id="458696"/>
    <lineage>
        <taxon>Eukaryota</taxon>
        <taxon>Viridiplantae</taxon>
        <taxon>Streptophyta</taxon>
        <taxon>Embryophyta</taxon>
        <taxon>Tracheophyta</taxon>
        <taxon>Spermatophyta</taxon>
        <taxon>Magnoliopsida</taxon>
        <taxon>eudicotyledons</taxon>
        <taxon>Gunneridae</taxon>
        <taxon>Pentapetalae</taxon>
        <taxon>rosids</taxon>
        <taxon>fabids</taxon>
        <taxon>Celastrales</taxon>
        <taxon>Celastraceae</taxon>
        <taxon>Tripterygium</taxon>
    </lineage>
</organism>
<dbReference type="PANTHER" id="PTHR10108">
    <property type="entry name" value="SAM-DEPENDENT METHYLTRANSFERASE"/>
    <property type="match status" value="1"/>
</dbReference>
<keyword evidence="4 8" id="KW-0808">Transferase</keyword>
<evidence type="ECO:0000313" key="9">
    <source>
        <dbReference type="EMBL" id="KAF5725300.1"/>
    </source>
</evidence>
<dbReference type="GO" id="GO:0008168">
    <property type="term" value="F:methyltransferase activity"/>
    <property type="evidence" value="ECO:0007669"/>
    <property type="project" value="UniProtKB-UniRule"/>
</dbReference>
<evidence type="ECO:0000313" key="10">
    <source>
        <dbReference type="Proteomes" id="UP000593562"/>
    </source>
</evidence>
<evidence type="ECO:0000256" key="1">
    <source>
        <dbReference type="ARBA" id="ARBA00004606"/>
    </source>
</evidence>
<feature type="transmembrane region" description="Helical" evidence="8">
    <location>
        <begin position="20"/>
        <end position="40"/>
    </location>
</feature>
<keyword evidence="8" id="KW-0472">Membrane</keyword>
<dbReference type="EMBL" id="JAAARO010000023">
    <property type="protein sequence ID" value="KAF5725300.1"/>
    <property type="molecule type" value="Genomic_DNA"/>
</dbReference>
<comment type="subcellular location">
    <subcellularLocation>
        <location evidence="7">Endomembrane system</location>
        <topology evidence="7">Single-pass membrane protein</topology>
    </subcellularLocation>
    <subcellularLocation>
        <location evidence="1 8">Membrane</location>
        <topology evidence="1 8">Single-pass type II membrane protein</topology>
    </subcellularLocation>
</comment>
<dbReference type="InterPro" id="IPR029063">
    <property type="entry name" value="SAM-dependent_MTases_sf"/>
</dbReference>
<dbReference type="SUPFAM" id="SSF53335">
    <property type="entry name" value="S-adenosyl-L-methionine-dependent methyltransferases"/>
    <property type="match status" value="2"/>
</dbReference>
<dbReference type="InterPro" id="IPR004159">
    <property type="entry name" value="Put_SAM_MeTrfase"/>
</dbReference>
<dbReference type="GO" id="GO:0005802">
    <property type="term" value="C:trans-Golgi network"/>
    <property type="evidence" value="ECO:0007669"/>
    <property type="project" value="TreeGrafter"/>
</dbReference>
<accession>A0A7J7BT83</accession>
<dbReference type="Proteomes" id="UP000593562">
    <property type="component" value="Unassembled WGS sequence"/>
</dbReference>
<proteinExistence type="inferred from homology"/>
<keyword evidence="3 8" id="KW-0489">Methyltransferase</keyword>
<keyword evidence="10" id="KW-1185">Reference proteome</keyword>
<keyword evidence="8" id="KW-0812">Transmembrane</keyword>
<reference evidence="9 10" key="1">
    <citation type="journal article" date="2020" name="Nat. Commun.">
        <title>Genome of Tripterygium wilfordii and identification of cytochrome P450 involved in triptolide biosynthesis.</title>
        <authorList>
            <person name="Tu L."/>
            <person name="Su P."/>
            <person name="Zhang Z."/>
            <person name="Gao L."/>
            <person name="Wang J."/>
            <person name="Hu T."/>
            <person name="Zhou J."/>
            <person name="Zhang Y."/>
            <person name="Zhao Y."/>
            <person name="Liu Y."/>
            <person name="Song Y."/>
            <person name="Tong Y."/>
            <person name="Lu Y."/>
            <person name="Yang J."/>
            <person name="Xu C."/>
            <person name="Jia M."/>
            <person name="Peters R.J."/>
            <person name="Huang L."/>
            <person name="Gao W."/>
        </authorList>
    </citation>
    <scope>NUCLEOTIDE SEQUENCE [LARGE SCALE GENOMIC DNA]</scope>
    <source>
        <strain evidence="10">cv. XIE 37</strain>
        <tissue evidence="9">Leaf</tissue>
    </source>
</reference>
<dbReference type="GO" id="GO:0016020">
    <property type="term" value="C:membrane"/>
    <property type="evidence" value="ECO:0007669"/>
    <property type="project" value="UniProtKB-SubCell"/>
</dbReference>
<evidence type="ECO:0000256" key="3">
    <source>
        <dbReference type="ARBA" id="ARBA00022603"/>
    </source>
</evidence>
<evidence type="ECO:0000256" key="6">
    <source>
        <dbReference type="ARBA" id="ARBA00023180"/>
    </source>
</evidence>
<evidence type="ECO:0000256" key="2">
    <source>
        <dbReference type="ARBA" id="ARBA00008361"/>
    </source>
</evidence>
<sequence>MEPNSTSSSSATDALITPNIIKFTAFALLSVSFIFLANFLSSSSLPLRSFSTITAFTSPPPRVKSLPPAPPQVVTRTGIIDQNGAMATEFEIGLVDPRIVEELRNLSGEEERIEERNQVKVKVEKFRVCDQSVSNYIPCLDNVEGIRRWNLSRHCPQEGHGLDCLVPPPEGYQLRIPWPQSIYEVCFKNIPHVHPTEDKGGPNWIAMKKDKLLFPKSTFDNVEARYFNKILQMVPDISFGQNTRVALDINCGVANFGILMLQHNVTTLSIAPKDIHENQIQIALERGVPAMVAVFGTQRLLYPSQAFDLILCSRGGINWTSDGGILLLEANRILRAGGFFVWQALLVHESGNDLEEQWKALEDLANRICWELVKKEGYVAIWRKPLNNTCYLNRDASLQPPLCGSNDDPDNVWYVGLKACITRLPDNGNGGNLTLWPARLHYPPDRLQSIHLDAHLSRKDIFVAESKYWNEIIDSYIRAFRWKQLNLRNVLDMRAGFGGFAAALHTLEVDCWVMNVVPVSGFNTLPVIYDRGLIGVTHDWCEPFDTYPRSYDLLHAAGLFSVEQKRCNITIIMLEMDRMLRPGGLVYIRDSVTLMDELQEIAISMGWVPALHETSEGPHASWKILICEKRM</sequence>
<dbReference type="Gene3D" id="3.40.50.150">
    <property type="entry name" value="Vaccinia Virus protein VP39"/>
    <property type="match status" value="1"/>
</dbReference>